<sequence length="439" mass="48491">MINSTAIALDAHKVGVVEYVLGGLISTFPSGLAIDRFSIRHLLLVSMILLSTVSVLVPLFAEQFGPFGVIILRFLMGVGEGMMIPGINGMITGWIPLHEKSTAAALLTSGNQLAGEDASVIVGYLWNFWQSDCSRILRKYLSMAGGLLGFLWCIVWQLTVNNSPANSKWISDHEVMYLQHHLPDKQFKNEKKTIPWRSMACSAPLLVVLYSGIIGNMMIVMILVYIPVYFKDVLMLEVKQNGFYTALPHACNLVSKLLWGFFMDKLKSKRTLTATQAVKLSQVLCSLMLFLAMLTLSVCFLVLAYGVDCTSRDLALLLMCCIGGAFGLSISGFLTSLLSLAPNFIGVITSVSQIIGFGGRMATPQIITHFKTVGTVEEWRAILLVYSVMTVLSAALFFIWGSGEVQPWNSHKGKEIKLVDLRRESKSLVDREMQAQTER</sequence>
<dbReference type="Pfam" id="PF07690">
    <property type="entry name" value="MFS_1"/>
    <property type="match status" value="1"/>
</dbReference>
<protein>
    <submittedName>
        <fullName evidence="8">MFS domain-containing protein</fullName>
    </submittedName>
</protein>
<feature type="transmembrane region" description="Helical" evidence="5">
    <location>
        <begin position="314"/>
        <end position="334"/>
    </location>
</feature>
<dbReference type="PANTHER" id="PTHR11662">
    <property type="entry name" value="SOLUTE CARRIER FAMILY 17"/>
    <property type="match status" value="1"/>
</dbReference>
<evidence type="ECO:0000256" key="1">
    <source>
        <dbReference type="ARBA" id="ARBA00004141"/>
    </source>
</evidence>
<feature type="transmembrane region" description="Helical" evidence="5">
    <location>
        <begin position="205"/>
        <end position="230"/>
    </location>
</feature>
<evidence type="ECO:0000256" key="4">
    <source>
        <dbReference type="ARBA" id="ARBA00023136"/>
    </source>
</evidence>
<dbReference type="InterPro" id="IPR011701">
    <property type="entry name" value="MFS"/>
</dbReference>
<name>A0A0K0DAY5_ANGCA</name>
<dbReference type="PROSITE" id="PS50850">
    <property type="entry name" value="MFS"/>
    <property type="match status" value="1"/>
</dbReference>
<dbReference type="GO" id="GO:0006820">
    <property type="term" value="P:monoatomic anion transport"/>
    <property type="evidence" value="ECO:0007669"/>
    <property type="project" value="TreeGrafter"/>
</dbReference>
<dbReference type="PANTHER" id="PTHR11662:SF60">
    <property type="entry name" value="MAJOR FACILITATOR SUPERFAMILY (MFS) PROFILE DOMAIN-CONTAINING PROTEIN"/>
    <property type="match status" value="1"/>
</dbReference>
<evidence type="ECO:0000259" key="6">
    <source>
        <dbReference type="PROSITE" id="PS50850"/>
    </source>
</evidence>
<dbReference type="Gene3D" id="1.20.1250.20">
    <property type="entry name" value="MFS general substrate transporter like domains"/>
    <property type="match status" value="2"/>
</dbReference>
<keyword evidence="7" id="KW-1185">Reference proteome</keyword>
<dbReference type="SUPFAM" id="SSF103473">
    <property type="entry name" value="MFS general substrate transporter"/>
    <property type="match status" value="1"/>
</dbReference>
<evidence type="ECO:0000256" key="5">
    <source>
        <dbReference type="SAM" id="Phobius"/>
    </source>
</evidence>
<accession>A0A0K0DAY5</accession>
<feature type="transmembrane region" description="Helical" evidence="5">
    <location>
        <begin position="42"/>
        <end position="61"/>
    </location>
</feature>
<keyword evidence="2 5" id="KW-0812">Transmembrane</keyword>
<dbReference type="FunFam" id="1.20.1250.20:FF:000355">
    <property type="entry name" value="SLC (SoLute Carrier) homolog"/>
    <property type="match status" value="1"/>
</dbReference>
<feature type="domain" description="Major facilitator superfamily (MFS) profile" evidence="6">
    <location>
        <begin position="1"/>
        <end position="405"/>
    </location>
</feature>
<evidence type="ECO:0000313" key="7">
    <source>
        <dbReference type="Proteomes" id="UP000035642"/>
    </source>
</evidence>
<dbReference type="GO" id="GO:0016020">
    <property type="term" value="C:membrane"/>
    <property type="evidence" value="ECO:0007669"/>
    <property type="project" value="UniProtKB-SubCell"/>
</dbReference>
<feature type="transmembrane region" description="Helical" evidence="5">
    <location>
        <begin position="281"/>
        <end position="307"/>
    </location>
</feature>
<keyword evidence="4 5" id="KW-0472">Membrane</keyword>
<dbReference type="Proteomes" id="UP000035642">
    <property type="component" value="Unassembled WGS sequence"/>
</dbReference>
<reference evidence="7" key="1">
    <citation type="submission" date="2012-09" db="EMBL/GenBank/DDBJ databases">
        <authorList>
            <person name="Martin A.A."/>
        </authorList>
    </citation>
    <scope>NUCLEOTIDE SEQUENCE</scope>
</reference>
<evidence type="ECO:0000313" key="8">
    <source>
        <dbReference type="WBParaSite" id="ACAC_0000751401-mRNA-1"/>
    </source>
</evidence>
<feature type="transmembrane region" description="Helical" evidence="5">
    <location>
        <begin position="379"/>
        <end position="400"/>
    </location>
</feature>
<feature type="transmembrane region" description="Helical" evidence="5">
    <location>
        <begin position="67"/>
        <end position="91"/>
    </location>
</feature>
<dbReference type="InterPro" id="IPR020846">
    <property type="entry name" value="MFS_dom"/>
</dbReference>
<feature type="transmembrane region" description="Helical" evidence="5">
    <location>
        <begin position="242"/>
        <end position="261"/>
    </location>
</feature>
<dbReference type="STRING" id="6313.A0A0K0DAY5"/>
<dbReference type="AlphaFoldDB" id="A0A0K0DAY5"/>
<evidence type="ECO:0000256" key="3">
    <source>
        <dbReference type="ARBA" id="ARBA00022989"/>
    </source>
</evidence>
<evidence type="ECO:0000256" key="2">
    <source>
        <dbReference type="ARBA" id="ARBA00022692"/>
    </source>
</evidence>
<reference evidence="8" key="2">
    <citation type="submission" date="2017-02" db="UniProtKB">
        <authorList>
            <consortium name="WormBaseParasite"/>
        </authorList>
    </citation>
    <scope>IDENTIFICATION</scope>
</reference>
<comment type="subcellular location">
    <subcellularLocation>
        <location evidence="1">Membrane</location>
        <topology evidence="1">Multi-pass membrane protein</topology>
    </subcellularLocation>
</comment>
<organism evidence="7 8">
    <name type="scientific">Angiostrongylus cantonensis</name>
    <name type="common">Rat lungworm</name>
    <dbReference type="NCBI Taxonomy" id="6313"/>
    <lineage>
        <taxon>Eukaryota</taxon>
        <taxon>Metazoa</taxon>
        <taxon>Ecdysozoa</taxon>
        <taxon>Nematoda</taxon>
        <taxon>Chromadorea</taxon>
        <taxon>Rhabditida</taxon>
        <taxon>Rhabditina</taxon>
        <taxon>Rhabditomorpha</taxon>
        <taxon>Strongyloidea</taxon>
        <taxon>Metastrongylidae</taxon>
        <taxon>Angiostrongylus</taxon>
    </lineage>
</organism>
<keyword evidence="3 5" id="KW-1133">Transmembrane helix</keyword>
<dbReference type="GO" id="GO:0022857">
    <property type="term" value="F:transmembrane transporter activity"/>
    <property type="evidence" value="ECO:0007669"/>
    <property type="project" value="InterPro"/>
</dbReference>
<dbReference type="InterPro" id="IPR036259">
    <property type="entry name" value="MFS_trans_sf"/>
</dbReference>
<dbReference type="InterPro" id="IPR050382">
    <property type="entry name" value="MFS_Na/Anion_cotransporter"/>
</dbReference>
<feature type="transmembrane region" description="Helical" evidence="5">
    <location>
        <begin position="340"/>
        <end position="358"/>
    </location>
</feature>
<dbReference type="WBParaSite" id="ACAC_0000751401-mRNA-1">
    <property type="protein sequence ID" value="ACAC_0000751401-mRNA-1"/>
    <property type="gene ID" value="ACAC_0000751401"/>
</dbReference>
<proteinExistence type="predicted"/>